<dbReference type="InterPro" id="IPR011006">
    <property type="entry name" value="CheY-like_superfamily"/>
</dbReference>
<dbReference type="PROSITE" id="PS50110">
    <property type="entry name" value="RESPONSE_REGULATORY"/>
    <property type="match status" value="1"/>
</dbReference>
<dbReference type="Pfam" id="PF00072">
    <property type="entry name" value="Response_reg"/>
    <property type="match status" value="1"/>
</dbReference>
<feature type="modified residue" description="4-aspartylphosphate" evidence="1">
    <location>
        <position position="257"/>
    </location>
</feature>
<dbReference type="Gene3D" id="3.40.50.2300">
    <property type="match status" value="1"/>
</dbReference>
<dbReference type="InterPro" id="IPR024181">
    <property type="entry name" value="Chemotax_regulator_CheV"/>
</dbReference>
<dbReference type="EMBL" id="CP014845">
    <property type="protein sequence ID" value="AMR81864.1"/>
    <property type="molecule type" value="Genomic_DNA"/>
</dbReference>
<reference evidence="4 5" key="1">
    <citation type="submission" date="2016-03" db="EMBL/GenBank/DDBJ databases">
        <title>Complete genome sequence of a novel chlorpyrifos degrading bacterium, Cupriavidus nantongensis sp. X1.</title>
        <authorList>
            <person name="Fang L."/>
        </authorList>
    </citation>
    <scope>NUCLEOTIDE SEQUENCE [LARGE SCALE GENOMIC DNA]</scope>
    <source>
        <strain evidence="4 5">X1</strain>
    </source>
</reference>
<dbReference type="InterPro" id="IPR002545">
    <property type="entry name" value="CheW-lke_dom"/>
</dbReference>
<accession>A0A142JUV2</accession>
<feature type="domain" description="CheW-like" evidence="3">
    <location>
        <begin position="19"/>
        <end position="173"/>
    </location>
</feature>
<dbReference type="PROSITE" id="PS50851">
    <property type="entry name" value="CHEW"/>
    <property type="match status" value="1"/>
</dbReference>
<dbReference type="InterPro" id="IPR001789">
    <property type="entry name" value="Sig_transdc_resp-reg_receiver"/>
</dbReference>
<evidence type="ECO:0000256" key="1">
    <source>
        <dbReference type="PROSITE-ProRule" id="PRU00169"/>
    </source>
</evidence>
<evidence type="ECO:0000313" key="5">
    <source>
        <dbReference type="Proteomes" id="UP000075238"/>
    </source>
</evidence>
<dbReference type="Gene3D" id="2.30.30.40">
    <property type="entry name" value="SH3 Domains"/>
    <property type="match status" value="1"/>
</dbReference>
<organism evidence="4 5">
    <name type="scientific">Cupriavidus nantongensis</name>
    <dbReference type="NCBI Taxonomy" id="1796606"/>
    <lineage>
        <taxon>Bacteria</taxon>
        <taxon>Pseudomonadati</taxon>
        <taxon>Pseudomonadota</taxon>
        <taxon>Betaproteobacteria</taxon>
        <taxon>Burkholderiales</taxon>
        <taxon>Burkholderiaceae</taxon>
        <taxon>Cupriavidus</taxon>
    </lineage>
</organism>
<dbReference type="PIRSF" id="PIRSF002867">
    <property type="entry name" value="CheV"/>
    <property type="match status" value="1"/>
</dbReference>
<dbReference type="SMART" id="SM00260">
    <property type="entry name" value="CheW"/>
    <property type="match status" value="1"/>
</dbReference>
<dbReference type="STRING" id="1796606.A2G96_29400"/>
<name>A0A142JUV2_9BURK</name>
<dbReference type="SUPFAM" id="SSF50341">
    <property type="entry name" value="CheW-like"/>
    <property type="match status" value="1"/>
</dbReference>
<protein>
    <submittedName>
        <fullName evidence="4">Chemotaxis protein CheV</fullName>
    </submittedName>
</protein>
<dbReference type="Gene3D" id="2.40.50.180">
    <property type="entry name" value="CheA-289, Domain 4"/>
    <property type="match status" value="1"/>
</dbReference>
<dbReference type="InterPro" id="IPR036061">
    <property type="entry name" value="CheW-like_dom_sf"/>
</dbReference>
<keyword evidence="5" id="KW-1185">Reference proteome</keyword>
<dbReference type="Proteomes" id="UP000075238">
    <property type="component" value="Chromosome 2"/>
</dbReference>
<dbReference type="GO" id="GO:0006935">
    <property type="term" value="P:chemotaxis"/>
    <property type="evidence" value="ECO:0007669"/>
    <property type="project" value="InterPro"/>
</dbReference>
<dbReference type="OrthoDB" id="9806105at2"/>
<proteinExistence type="predicted"/>
<evidence type="ECO:0000259" key="2">
    <source>
        <dbReference type="PROSITE" id="PS50110"/>
    </source>
</evidence>
<dbReference type="RefSeq" id="WP_062803653.1">
    <property type="nucleotide sequence ID" value="NZ_CP014845.1"/>
</dbReference>
<evidence type="ECO:0000259" key="3">
    <source>
        <dbReference type="PROSITE" id="PS50851"/>
    </source>
</evidence>
<dbReference type="PANTHER" id="PTHR47233:SF4">
    <property type="entry name" value="CHEMOTAXIS SIGNAL TRANSDUCTION PROTEIN"/>
    <property type="match status" value="1"/>
</dbReference>
<dbReference type="AlphaFoldDB" id="A0A142JUV2"/>
<dbReference type="SUPFAM" id="SSF52172">
    <property type="entry name" value="CheY-like"/>
    <property type="match status" value="1"/>
</dbReference>
<evidence type="ECO:0000313" key="4">
    <source>
        <dbReference type="EMBL" id="AMR81864.1"/>
    </source>
</evidence>
<dbReference type="GO" id="GO:0000160">
    <property type="term" value="P:phosphorelay signal transduction system"/>
    <property type="evidence" value="ECO:0007669"/>
    <property type="project" value="InterPro"/>
</dbReference>
<dbReference type="PANTHER" id="PTHR47233">
    <property type="entry name" value="CHEMOTAXIS PROTEIN CHEV"/>
    <property type="match status" value="1"/>
</dbReference>
<dbReference type="SMART" id="SM00448">
    <property type="entry name" value="REC"/>
    <property type="match status" value="1"/>
</dbReference>
<gene>
    <name evidence="4" type="ORF">A2G96_29400</name>
</gene>
<sequence length="327" mass="35122">MSSSMRDIDERTNLTNNNQFELLLFRLGEAEHSGQSELFGINVFKVREILVMPPVTTVVGADPSILGMADIRGQVIPVIDLPRLVGCKPRSGLGILLVTEYARSTQGFAVEAVEEIVRLEWNQVHSAEASVRTGHVTSIAKLEGGADGGENGAEGARLVQVLDVEQILRDVLPTRQPDVDPGEVGPQLQLRPGAKVIAADDSALARGLIEQGLKALGAPVVMTKSGKEAWELLDRIAAEAASQGRALQDDVALVLTDLEMPEMDGFTLTRKIKADSRLKSLPVVIHSSLSGEASEEHVRKVGADAYVAKFVAKELADTIRAVLTPRC</sequence>
<dbReference type="KEGG" id="cnan:A2G96_29400"/>
<keyword evidence="1" id="KW-0597">Phosphoprotein</keyword>
<dbReference type="Pfam" id="PF01584">
    <property type="entry name" value="CheW"/>
    <property type="match status" value="1"/>
</dbReference>
<feature type="domain" description="Response regulatory" evidence="2">
    <location>
        <begin position="195"/>
        <end position="324"/>
    </location>
</feature>